<dbReference type="Gene3D" id="1.10.287.70">
    <property type="match status" value="1"/>
</dbReference>
<accession>A0A6L5Y9U1</accession>
<comment type="caution">
    <text evidence="3">The sequence shown here is derived from an EMBL/GenBank/DDBJ whole genome shotgun (WGS) entry which is preliminary data.</text>
</comment>
<dbReference type="EMBL" id="VUNH01000002">
    <property type="protein sequence ID" value="MST54963.1"/>
    <property type="molecule type" value="Genomic_DNA"/>
</dbReference>
<keyword evidence="3" id="KW-0407">Ion channel</keyword>
<keyword evidence="4" id="KW-1185">Reference proteome</keyword>
<dbReference type="AlphaFoldDB" id="A0A6L5Y9U1"/>
<dbReference type="SUPFAM" id="SSF51735">
    <property type="entry name" value="NAD(P)-binding Rossmann-fold domains"/>
    <property type="match status" value="1"/>
</dbReference>
<organism evidence="3 4">
    <name type="scientific">Pyramidobacter porci</name>
    <dbReference type="NCBI Taxonomy" id="2605789"/>
    <lineage>
        <taxon>Bacteria</taxon>
        <taxon>Thermotogati</taxon>
        <taxon>Synergistota</taxon>
        <taxon>Synergistia</taxon>
        <taxon>Synergistales</taxon>
        <taxon>Dethiosulfovibrionaceae</taxon>
        <taxon>Pyramidobacter</taxon>
    </lineage>
</organism>
<dbReference type="RefSeq" id="WP_154528071.1">
    <property type="nucleotide sequence ID" value="NZ_VUNH01000002.1"/>
</dbReference>
<dbReference type="GO" id="GO:0034220">
    <property type="term" value="P:monoatomic ion transmembrane transport"/>
    <property type="evidence" value="ECO:0007669"/>
    <property type="project" value="UniProtKB-KW"/>
</dbReference>
<dbReference type="Pfam" id="PF02254">
    <property type="entry name" value="TrkA_N"/>
    <property type="match status" value="1"/>
</dbReference>
<evidence type="ECO:0000313" key="4">
    <source>
        <dbReference type="Proteomes" id="UP000473699"/>
    </source>
</evidence>
<feature type="transmembrane region" description="Helical" evidence="1">
    <location>
        <begin position="83"/>
        <end position="105"/>
    </location>
</feature>
<proteinExistence type="predicted"/>
<dbReference type="PANTHER" id="PTHR43833:SF9">
    <property type="entry name" value="POTASSIUM CHANNEL PROTEIN YUGO-RELATED"/>
    <property type="match status" value="1"/>
</dbReference>
<evidence type="ECO:0000313" key="3">
    <source>
        <dbReference type="EMBL" id="MST54963.1"/>
    </source>
</evidence>
<name>A0A6L5Y9U1_9BACT</name>
<keyword evidence="1" id="KW-1133">Transmembrane helix</keyword>
<dbReference type="PANTHER" id="PTHR43833">
    <property type="entry name" value="POTASSIUM CHANNEL PROTEIN 2-RELATED-RELATED"/>
    <property type="match status" value="1"/>
</dbReference>
<dbReference type="PROSITE" id="PS51201">
    <property type="entry name" value="RCK_N"/>
    <property type="match status" value="1"/>
</dbReference>
<gene>
    <name evidence="3" type="ORF">FYJ74_02710</name>
</gene>
<reference evidence="3 4" key="1">
    <citation type="submission" date="2019-08" db="EMBL/GenBank/DDBJ databases">
        <title>In-depth cultivation of the pig gut microbiome towards novel bacterial diversity and tailored functional studies.</title>
        <authorList>
            <person name="Wylensek D."/>
            <person name="Hitch T.C.A."/>
            <person name="Clavel T."/>
        </authorList>
    </citation>
    <scope>NUCLEOTIDE SEQUENCE [LARGE SCALE GENOMIC DNA]</scope>
    <source>
        <strain evidence="3 4">SM-530-WT-4B</strain>
    </source>
</reference>
<dbReference type="Proteomes" id="UP000473699">
    <property type="component" value="Unassembled WGS sequence"/>
</dbReference>
<evidence type="ECO:0000259" key="2">
    <source>
        <dbReference type="PROSITE" id="PS51201"/>
    </source>
</evidence>
<keyword evidence="1" id="KW-0812">Transmembrane</keyword>
<dbReference type="Gene3D" id="3.40.50.720">
    <property type="entry name" value="NAD(P)-binding Rossmann-like Domain"/>
    <property type="match status" value="1"/>
</dbReference>
<evidence type="ECO:0000256" key="1">
    <source>
        <dbReference type="SAM" id="Phobius"/>
    </source>
</evidence>
<dbReference type="InterPro" id="IPR036291">
    <property type="entry name" value="NAD(P)-bd_dom_sf"/>
</dbReference>
<dbReference type="InterPro" id="IPR003148">
    <property type="entry name" value="RCK_N"/>
</dbReference>
<dbReference type="SUPFAM" id="SSF81324">
    <property type="entry name" value="Voltage-gated potassium channels"/>
    <property type="match status" value="1"/>
</dbReference>
<keyword evidence="1" id="KW-0472">Membrane</keyword>
<feature type="domain" description="RCK N-terminal" evidence="2">
    <location>
        <begin position="124"/>
        <end position="247"/>
    </location>
</feature>
<protein>
    <submittedName>
        <fullName evidence="3">Potassium channel protein</fullName>
    </submittedName>
</protein>
<keyword evidence="3" id="KW-0813">Transport</keyword>
<dbReference type="InterPro" id="IPR050721">
    <property type="entry name" value="Trk_Ktr_HKT_K-transport"/>
</dbReference>
<keyword evidence="3" id="KW-0406">Ion transport</keyword>
<dbReference type="GO" id="GO:0006813">
    <property type="term" value="P:potassium ion transport"/>
    <property type="evidence" value="ECO:0007669"/>
    <property type="project" value="InterPro"/>
</dbReference>
<sequence length="353" mass="38710">MASNYSKKVKGLKHGANMAGKLHKYFFWILLGSLALVSGSAYLYWKLERGGEGSIFEALWTILFTLIGQGEFANNPHTMVGRVIVFVLSIVGISVLGVVLSEVLTRVMKYNLKNMLGLNACRYERHTIFCGWNGRAELVLKELLASGQQVAVLTRAKPAELSHYDVFFVAGEPTNDVRLIQAGIEKAESAIVFAEPQPGMTNDDIDAHTVLAALAVESLRPEIYTVVELLDSANERHARRAHVDDIVYCESTLADIVAACASQQGISSFIGDILTYSDRGSALRAADIEPQWENKTAGELFAAMQADGELPLGIMTPNTSSGTERWRHEINPPASRLVRLPMRVVFISKNSGK</sequence>
<feature type="transmembrane region" description="Helical" evidence="1">
    <location>
        <begin position="25"/>
        <end position="45"/>
    </location>
</feature>